<evidence type="ECO:0000256" key="3">
    <source>
        <dbReference type="ARBA" id="ARBA00022692"/>
    </source>
</evidence>
<feature type="transmembrane region" description="Helical" evidence="6">
    <location>
        <begin position="418"/>
        <end position="439"/>
    </location>
</feature>
<reference evidence="7" key="1">
    <citation type="submission" date="2015-07" db="EMBL/GenBank/DDBJ databases">
        <title>Draft Genome Sequences of Anaerolinea thermolimosa IMO-1, Bellilinea caldifistulae GOMI-1, Leptolinea tardivitalis YMTK-2, Levilinea saccharolytica KIBI-1,Longilinea arvoryzae KOME-1, Previously Described as Members of the Anaerolineaceae (Chloroflexi).</title>
        <authorList>
            <person name="Sekiguchi Y."/>
            <person name="Ohashi A."/>
            <person name="Matsuura N."/>
            <person name="Tourlousse M.D."/>
        </authorList>
    </citation>
    <scope>NUCLEOTIDE SEQUENCE [LARGE SCALE GENOMIC DNA]</scope>
    <source>
        <strain evidence="7">KOME-1</strain>
    </source>
</reference>
<evidence type="ECO:0000256" key="1">
    <source>
        <dbReference type="ARBA" id="ARBA00004651"/>
    </source>
</evidence>
<feature type="transmembrane region" description="Helical" evidence="6">
    <location>
        <begin position="393"/>
        <end position="412"/>
    </location>
</feature>
<evidence type="ECO:0000256" key="6">
    <source>
        <dbReference type="SAM" id="Phobius"/>
    </source>
</evidence>
<dbReference type="PANTHER" id="PTHR30250">
    <property type="entry name" value="PST FAMILY PREDICTED COLANIC ACID TRANSPORTER"/>
    <property type="match status" value="1"/>
</dbReference>
<dbReference type="InterPro" id="IPR002797">
    <property type="entry name" value="Polysacc_synth"/>
</dbReference>
<dbReference type="AlphaFoldDB" id="A0A0S7B9H0"/>
<evidence type="ECO:0000313" key="8">
    <source>
        <dbReference type="Proteomes" id="UP000055060"/>
    </source>
</evidence>
<keyword evidence="4 6" id="KW-1133">Transmembrane helix</keyword>
<proteinExistence type="predicted"/>
<dbReference type="PANTHER" id="PTHR30250:SF11">
    <property type="entry name" value="O-ANTIGEN TRANSPORTER-RELATED"/>
    <property type="match status" value="1"/>
</dbReference>
<dbReference type="OrthoDB" id="151008at2"/>
<feature type="transmembrane region" description="Helical" evidence="6">
    <location>
        <begin position="357"/>
        <end position="381"/>
    </location>
</feature>
<name>A0A0S7B9H0_9CHLR</name>
<comment type="subcellular location">
    <subcellularLocation>
        <location evidence="1">Cell membrane</location>
        <topology evidence="1">Multi-pass membrane protein</topology>
    </subcellularLocation>
</comment>
<dbReference type="STRING" id="360412.LARV_01693"/>
<feature type="transmembrane region" description="Helical" evidence="6">
    <location>
        <begin position="93"/>
        <end position="121"/>
    </location>
</feature>
<keyword evidence="2" id="KW-1003">Cell membrane</keyword>
<dbReference type="EMBL" id="DF967972">
    <property type="protein sequence ID" value="GAP13934.1"/>
    <property type="molecule type" value="Genomic_DNA"/>
</dbReference>
<feature type="transmembrane region" description="Helical" evidence="6">
    <location>
        <begin position="32"/>
        <end position="60"/>
    </location>
</feature>
<keyword evidence="8" id="KW-1185">Reference proteome</keyword>
<evidence type="ECO:0000256" key="4">
    <source>
        <dbReference type="ARBA" id="ARBA00022989"/>
    </source>
</evidence>
<feature type="transmembrane region" description="Helical" evidence="6">
    <location>
        <begin position="273"/>
        <end position="292"/>
    </location>
</feature>
<evidence type="ECO:0000313" key="7">
    <source>
        <dbReference type="EMBL" id="GAP13934.1"/>
    </source>
</evidence>
<gene>
    <name evidence="7" type="ORF">LARV_01693</name>
</gene>
<organism evidence="7">
    <name type="scientific">Longilinea arvoryzae</name>
    <dbReference type="NCBI Taxonomy" id="360412"/>
    <lineage>
        <taxon>Bacteria</taxon>
        <taxon>Bacillati</taxon>
        <taxon>Chloroflexota</taxon>
        <taxon>Anaerolineae</taxon>
        <taxon>Anaerolineales</taxon>
        <taxon>Anaerolineaceae</taxon>
        <taxon>Longilinea</taxon>
    </lineage>
</organism>
<sequence length="458" mass="50151">MSRLAAVAQSWLEDRLLRRVVRNSTYLFASNVIAAVLSIVTANLLGVGVFGLLGIITGFVSNVNRLLSFRMGDVVVKYMGEALARGEKDRAGAVVWMAGLIEAGTSLVAFAALLLLAPLGATFFAKDATLTRLFVIFGLSILANITTETATGVLQVTNHFRSQALINLAQSVVVAVLVLVIAARGASLELVLLAYLAGKVVMGLGPIFVSLYWLPRALGAGWWRVDRKLLPPWRELAKFAISTNFSGTINVFARDSEVQWVGFFFDNNVAGYYKTALAIINLVVMPINPFIGTTYPEITRTIASRQWIRLRSLLRRVTLIAAAWTGAVAVGLMLFGRQVLFSDWTLFGHTFHIYSSSFLPAFDVLLVILIGYSAANILFWNRPLLLAQGLADYALKVSFWTMLGKVALALMLLPRAGYIMEAILLSGYFVVSVGVMVWFGMKTARQTEALDPRVETEI</sequence>
<evidence type="ECO:0000256" key="2">
    <source>
        <dbReference type="ARBA" id="ARBA00022475"/>
    </source>
</evidence>
<dbReference type="Pfam" id="PF01943">
    <property type="entry name" value="Polysacc_synt"/>
    <property type="match status" value="1"/>
</dbReference>
<dbReference type="Proteomes" id="UP000055060">
    <property type="component" value="Unassembled WGS sequence"/>
</dbReference>
<dbReference type="InterPro" id="IPR050833">
    <property type="entry name" value="Poly_Biosynth_Transport"/>
</dbReference>
<keyword evidence="3 6" id="KW-0812">Transmembrane</keyword>
<feature type="transmembrane region" description="Helical" evidence="6">
    <location>
        <begin position="133"/>
        <end position="154"/>
    </location>
</feature>
<feature type="transmembrane region" description="Helical" evidence="6">
    <location>
        <begin position="313"/>
        <end position="337"/>
    </location>
</feature>
<feature type="transmembrane region" description="Helical" evidence="6">
    <location>
        <begin position="166"/>
        <end position="186"/>
    </location>
</feature>
<evidence type="ECO:0000256" key="5">
    <source>
        <dbReference type="ARBA" id="ARBA00023136"/>
    </source>
</evidence>
<protein>
    <submittedName>
        <fullName evidence="7">Membrane protein</fullName>
    </submittedName>
</protein>
<accession>A0A0S7B9H0</accession>
<dbReference type="RefSeq" id="WP_075073231.1">
    <property type="nucleotide sequence ID" value="NZ_DF967972.1"/>
</dbReference>
<keyword evidence="5 6" id="KW-0472">Membrane</keyword>
<feature type="transmembrane region" description="Helical" evidence="6">
    <location>
        <begin position="192"/>
        <end position="215"/>
    </location>
</feature>
<dbReference type="GO" id="GO:0005886">
    <property type="term" value="C:plasma membrane"/>
    <property type="evidence" value="ECO:0007669"/>
    <property type="project" value="UniProtKB-SubCell"/>
</dbReference>